<evidence type="ECO:0000259" key="7">
    <source>
        <dbReference type="PROSITE" id="PS50048"/>
    </source>
</evidence>
<dbReference type="SUPFAM" id="SSF57701">
    <property type="entry name" value="Zn2/Cys6 DNA-binding domain"/>
    <property type="match status" value="1"/>
</dbReference>
<dbReference type="PROSITE" id="PS00463">
    <property type="entry name" value="ZN2_CY6_FUNGAL_1"/>
    <property type="match status" value="1"/>
</dbReference>
<dbReference type="EMBL" id="KI669502">
    <property type="protein sequence ID" value="OCF34068.1"/>
    <property type="molecule type" value="Genomic_DNA"/>
</dbReference>
<name>A0A1B9GSX0_9TREE</name>
<dbReference type="OrthoDB" id="2123952at2759"/>
<keyword evidence="2" id="KW-0479">Metal-binding</keyword>
<dbReference type="PANTHER" id="PTHR47338">
    <property type="entry name" value="ZN(II)2CYS6 TRANSCRIPTION FACTOR (EUROFUNG)-RELATED"/>
    <property type="match status" value="1"/>
</dbReference>
<dbReference type="CDD" id="cd00067">
    <property type="entry name" value="GAL4"/>
    <property type="match status" value="1"/>
</dbReference>
<dbReference type="SMART" id="SM00066">
    <property type="entry name" value="GAL4"/>
    <property type="match status" value="1"/>
</dbReference>
<evidence type="ECO:0000256" key="3">
    <source>
        <dbReference type="ARBA" id="ARBA00023015"/>
    </source>
</evidence>
<gene>
    <name evidence="8" type="ORF">I316_04415</name>
</gene>
<evidence type="ECO:0000256" key="1">
    <source>
        <dbReference type="ARBA" id="ARBA00004123"/>
    </source>
</evidence>
<sequence>MDSRNQPSGPYPVPAPHPHQPYYQMNPTPATSVHGATSQPHSTPSSSRPSASPELSFSYQSQLQLQGMMDFSQSLPEPIQFGSYIQPQNQAQSQPRPQPHLYLDEADPENDNYISDEIDVEGEGDHGLLKISRDPHHSLSSSAESMADVHADGLEGKDSATRKKPRITLPRGRACVACRNRKLKCTGDVPCGTCQKAGLDCRYEELPRRRPKNVVLEERVAELEALLHIGPGEPVPRASLPHRLSHQSSDYSIPQTPDHPFGYDYRPHSGSSGSTSSGFPVMSNQPPSLSLHSYKDLPPHVATVNAGGAEISPGSPLELALIQTVLPYAAFNGIPLHQQRFLALVSLPPNNPDRPHPALLYILFAQAVRILENDVPLPKNPTPPQSLFPQSFHPPPLRPSMDRSYILSQVGGTSLSLLERARTHLDAGIRGVQKPFDLVRAAIGIAWYLYSMGRFIEGWNIPVSRLLISCGLHRITGNYIPPDGSNGANPDLVPRPYAPAHHYAHSHSRVGAPASQFPVVRMRPIIIPPARDEIELAERVMTFWAAKMQDWEAGTGWGWSVSLVDDSCTTEFGWGWGPVEVKPPQSAGQRFGIRDLYDPSSAMHSSPSADSTYVLGVKSLGLLHRSSALYDLAESSYPVPLGNGRFAPTHIPPLAAVRNVETALRLFRQNIPPSFAVTTTNTPAIDPKDAYDGFADPWWIMCHANLFTAEMIMWREMAHHHVDAYERAVCCARGLVDLIKRVSPENWANVDMIVVLDLSLCARFLHKEADRLRLCGQTQAAQCASDEAEILTTCLAGPFAKYMPMAQLHALIVQRVKEGWPEKEGEYERI</sequence>
<evidence type="ECO:0000313" key="8">
    <source>
        <dbReference type="EMBL" id="OCF34068.1"/>
    </source>
</evidence>
<proteinExistence type="predicted"/>
<keyword evidence="3" id="KW-0805">Transcription regulation</keyword>
<evidence type="ECO:0000256" key="6">
    <source>
        <dbReference type="SAM" id="MobiDB-lite"/>
    </source>
</evidence>
<feature type="compositionally biased region" description="Low complexity" evidence="6">
    <location>
        <begin position="38"/>
        <end position="61"/>
    </location>
</feature>
<dbReference type="InterPro" id="IPR001138">
    <property type="entry name" value="Zn2Cys6_DnaBD"/>
</dbReference>
<feature type="compositionally biased region" description="Pro residues" evidence="6">
    <location>
        <begin position="9"/>
        <end position="19"/>
    </location>
</feature>
<feature type="domain" description="Zn(2)-C6 fungal-type" evidence="7">
    <location>
        <begin position="174"/>
        <end position="203"/>
    </location>
</feature>
<organism evidence="8 9">
    <name type="scientific">Kwoniella heveanensis BCC8398</name>
    <dbReference type="NCBI Taxonomy" id="1296120"/>
    <lineage>
        <taxon>Eukaryota</taxon>
        <taxon>Fungi</taxon>
        <taxon>Dikarya</taxon>
        <taxon>Basidiomycota</taxon>
        <taxon>Agaricomycotina</taxon>
        <taxon>Tremellomycetes</taxon>
        <taxon>Tremellales</taxon>
        <taxon>Cryptococcaceae</taxon>
        <taxon>Kwoniella</taxon>
    </lineage>
</organism>
<comment type="subcellular location">
    <subcellularLocation>
        <location evidence="1">Nucleus</location>
    </subcellularLocation>
</comment>
<dbReference type="PROSITE" id="PS50048">
    <property type="entry name" value="ZN2_CY6_FUNGAL_2"/>
    <property type="match status" value="1"/>
</dbReference>
<keyword evidence="4" id="KW-0804">Transcription</keyword>
<dbReference type="STRING" id="1296120.A0A1B9GSX0"/>
<dbReference type="AlphaFoldDB" id="A0A1B9GSX0"/>
<dbReference type="InterPro" id="IPR050815">
    <property type="entry name" value="TF_fung"/>
</dbReference>
<dbReference type="CDD" id="cd12148">
    <property type="entry name" value="fungal_TF_MHR"/>
    <property type="match status" value="1"/>
</dbReference>
<dbReference type="Proteomes" id="UP000092666">
    <property type="component" value="Unassembled WGS sequence"/>
</dbReference>
<evidence type="ECO:0000256" key="2">
    <source>
        <dbReference type="ARBA" id="ARBA00022723"/>
    </source>
</evidence>
<dbReference type="Pfam" id="PF00172">
    <property type="entry name" value="Zn_clus"/>
    <property type="match status" value="1"/>
</dbReference>
<evidence type="ECO:0000313" key="9">
    <source>
        <dbReference type="Proteomes" id="UP000092666"/>
    </source>
</evidence>
<dbReference type="GO" id="GO:0000981">
    <property type="term" value="F:DNA-binding transcription factor activity, RNA polymerase II-specific"/>
    <property type="evidence" value="ECO:0007669"/>
    <property type="project" value="InterPro"/>
</dbReference>
<accession>A0A1B9GSX0</accession>
<feature type="region of interest" description="Disordered" evidence="6">
    <location>
        <begin position="1"/>
        <end position="61"/>
    </location>
</feature>
<dbReference type="Gene3D" id="4.10.240.10">
    <property type="entry name" value="Zn(2)-C6 fungal-type DNA-binding domain"/>
    <property type="match status" value="1"/>
</dbReference>
<reference evidence="9" key="2">
    <citation type="submission" date="2013-12" db="EMBL/GenBank/DDBJ databases">
        <title>Evolution of pathogenesis and genome organization in the Tremellales.</title>
        <authorList>
            <person name="Cuomo C."/>
            <person name="Litvintseva A."/>
            <person name="Heitman J."/>
            <person name="Chen Y."/>
            <person name="Sun S."/>
            <person name="Springer D."/>
            <person name="Dromer F."/>
            <person name="Young S."/>
            <person name="Zeng Q."/>
            <person name="Chapman S."/>
            <person name="Gujja S."/>
            <person name="Saif S."/>
            <person name="Birren B."/>
        </authorList>
    </citation>
    <scope>NUCLEOTIDE SEQUENCE [LARGE SCALE GENOMIC DNA]</scope>
    <source>
        <strain evidence="9">BCC8398</strain>
    </source>
</reference>
<dbReference type="PANTHER" id="PTHR47338:SF29">
    <property type="entry name" value="ZN(2)-C6 FUNGAL-TYPE DOMAIN-CONTAINING PROTEIN"/>
    <property type="match status" value="1"/>
</dbReference>
<feature type="compositionally biased region" description="Polar residues" evidence="6">
    <location>
        <begin position="25"/>
        <end position="37"/>
    </location>
</feature>
<protein>
    <recommendedName>
        <fullName evidence="7">Zn(2)-C6 fungal-type domain-containing protein</fullName>
    </recommendedName>
</protein>
<dbReference type="GO" id="GO:0005634">
    <property type="term" value="C:nucleus"/>
    <property type="evidence" value="ECO:0007669"/>
    <property type="project" value="UniProtKB-SubCell"/>
</dbReference>
<keyword evidence="9" id="KW-1185">Reference proteome</keyword>
<evidence type="ECO:0000256" key="4">
    <source>
        <dbReference type="ARBA" id="ARBA00023163"/>
    </source>
</evidence>
<reference evidence="8 9" key="1">
    <citation type="submission" date="2013-07" db="EMBL/GenBank/DDBJ databases">
        <title>The Genome Sequence of Cryptococcus heveanensis BCC8398.</title>
        <authorList>
            <consortium name="The Broad Institute Genome Sequencing Platform"/>
            <person name="Cuomo C."/>
            <person name="Litvintseva A."/>
            <person name="Chen Y."/>
            <person name="Heitman J."/>
            <person name="Sun S."/>
            <person name="Springer D."/>
            <person name="Dromer F."/>
            <person name="Young S.K."/>
            <person name="Zeng Q."/>
            <person name="Gargeya S."/>
            <person name="Fitzgerald M."/>
            <person name="Abouelleil A."/>
            <person name="Alvarado L."/>
            <person name="Berlin A.M."/>
            <person name="Chapman S.B."/>
            <person name="Dewar J."/>
            <person name="Goldberg J."/>
            <person name="Griggs A."/>
            <person name="Gujja S."/>
            <person name="Hansen M."/>
            <person name="Howarth C."/>
            <person name="Imamovic A."/>
            <person name="Larimer J."/>
            <person name="McCowan C."/>
            <person name="Murphy C."/>
            <person name="Pearson M."/>
            <person name="Priest M."/>
            <person name="Roberts A."/>
            <person name="Saif S."/>
            <person name="Shea T."/>
            <person name="Sykes S."/>
            <person name="Wortman J."/>
            <person name="Nusbaum C."/>
            <person name="Birren B."/>
        </authorList>
    </citation>
    <scope>NUCLEOTIDE SEQUENCE [LARGE SCALE GENOMIC DNA]</scope>
    <source>
        <strain evidence="8 9">BCC8398</strain>
    </source>
</reference>
<evidence type="ECO:0000256" key="5">
    <source>
        <dbReference type="ARBA" id="ARBA00023242"/>
    </source>
</evidence>
<dbReference type="InterPro" id="IPR036864">
    <property type="entry name" value="Zn2-C6_fun-type_DNA-bd_sf"/>
</dbReference>
<keyword evidence="5" id="KW-0539">Nucleus</keyword>
<dbReference type="GO" id="GO:0008270">
    <property type="term" value="F:zinc ion binding"/>
    <property type="evidence" value="ECO:0007669"/>
    <property type="project" value="InterPro"/>
</dbReference>